<gene>
    <name evidence="1" type="ORF">ABS861_05045</name>
</gene>
<protein>
    <submittedName>
        <fullName evidence="1">Uncharacterized protein</fullName>
    </submittedName>
</protein>
<dbReference type="EMBL" id="CP158587">
    <property type="protein sequence ID" value="XCA34725.1"/>
    <property type="molecule type" value="Genomic_DNA"/>
</dbReference>
<name>A0AAU7YMT2_9RICK</name>
<sequence length="84" mass="9333">MVNNKEKQVDLLLERLSANIGQVSSSVILKRIEKLSSNFHGRNNHSSHCQFDRDGGGHGNICWADKITEDLSKINSGKGKEVSR</sequence>
<dbReference type="AlphaFoldDB" id="A0AAU7YMT2"/>
<evidence type="ECO:0000313" key="1">
    <source>
        <dbReference type="EMBL" id="XCA34725.1"/>
    </source>
</evidence>
<reference evidence="1" key="1">
    <citation type="submission" date="2024-06" db="EMBL/GenBank/DDBJ databases">
        <title>Genome assembly of the Oeneis chryxus ivallda.</title>
        <authorList>
            <person name="MacDonald Z."/>
            <person name="Shaffer H.B."/>
            <person name="Gillespie T."/>
            <person name="Marimuthu M.P.A."/>
            <person name="Nguyen O."/>
            <person name="Fairbairn C.W."/>
            <person name="Seligmann W.E."/>
            <person name="Escalona M."/>
            <person name="Miller C."/>
            <person name="Toffelmier E."/>
        </authorList>
    </citation>
    <scope>NUCLEOTIDE SEQUENCE</scope>
    <source>
        <strain evidence="1">CCGP_102_HBS-TG_Oc004</strain>
    </source>
</reference>
<accession>A0AAU7YMT2</accession>
<proteinExistence type="predicted"/>
<organism evidence="1">
    <name type="scientific">Wolbachia endosymbiont of Oeneis ivallda</name>
    <dbReference type="NCBI Taxonomy" id="3171168"/>
    <lineage>
        <taxon>Bacteria</taxon>
        <taxon>Pseudomonadati</taxon>
        <taxon>Pseudomonadota</taxon>
        <taxon>Alphaproteobacteria</taxon>
        <taxon>Rickettsiales</taxon>
        <taxon>Anaplasmataceae</taxon>
        <taxon>Wolbachieae</taxon>
        <taxon>Wolbachia</taxon>
    </lineage>
</organism>